<reference evidence="1" key="1">
    <citation type="journal article" date="2020" name="Stud. Mycol.">
        <title>101 Dothideomycetes genomes: a test case for predicting lifestyles and emergence of pathogens.</title>
        <authorList>
            <person name="Haridas S."/>
            <person name="Albert R."/>
            <person name="Binder M."/>
            <person name="Bloem J."/>
            <person name="Labutti K."/>
            <person name="Salamov A."/>
            <person name="Andreopoulos B."/>
            <person name="Baker S."/>
            <person name="Barry K."/>
            <person name="Bills G."/>
            <person name="Bluhm B."/>
            <person name="Cannon C."/>
            <person name="Castanera R."/>
            <person name="Culley D."/>
            <person name="Daum C."/>
            <person name="Ezra D."/>
            <person name="Gonzalez J."/>
            <person name="Henrissat B."/>
            <person name="Kuo A."/>
            <person name="Liang C."/>
            <person name="Lipzen A."/>
            <person name="Lutzoni F."/>
            <person name="Magnuson J."/>
            <person name="Mondo S."/>
            <person name="Nolan M."/>
            <person name="Ohm R."/>
            <person name="Pangilinan J."/>
            <person name="Park H.-J."/>
            <person name="Ramirez L."/>
            <person name="Alfaro M."/>
            <person name="Sun H."/>
            <person name="Tritt A."/>
            <person name="Yoshinaga Y."/>
            <person name="Zwiers L.-H."/>
            <person name="Turgeon B."/>
            <person name="Goodwin S."/>
            <person name="Spatafora J."/>
            <person name="Crous P."/>
            <person name="Grigoriev I."/>
        </authorList>
    </citation>
    <scope>NUCLEOTIDE SEQUENCE</scope>
    <source>
        <strain evidence="1">ATCC 200398</strain>
    </source>
</reference>
<evidence type="ECO:0000313" key="1">
    <source>
        <dbReference type="EMBL" id="KAF2477121.1"/>
    </source>
</evidence>
<proteinExistence type="predicted"/>
<sequence>MFPWRAFVSIVLVAFTFAFLTSDLNSRRTAHSSNLKQRRHDTSEVRNEFGARLPFSRDQQQYDSGLHKRDVCNDTFPGRFSQTCEPSNTLCCIIPGASRPAHTDCFVDTDSTCDSSGSNQCAPGLCCPANTNCVDNFNYTSSNLVRCNVDRSLIPGFSSSSSSQSASRTRTATKSASSTGTAASVTVEPTSAVPTSISQNDSSGLGGGAIAGIVIGALAAIAIGIVVGWFLFRRKNKAAGTTQLVPYNPYPQHPQEMPASQMYETQNGYYPQQPPKERYGHVEMPGEGQVQELP</sequence>
<dbReference type="Proteomes" id="UP000799755">
    <property type="component" value="Unassembled WGS sequence"/>
</dbReference>
<evidence type="ECO:0000313" key="2">
    <source>
        <dbReference type="Proteomes" id="UP000799755"/>
    </source>
</evidence>
<comment type="caution">
    <text evidence="1">The sequence shown here is derived from an EMBL/GenBank/DDBJ whole genome shotgun (WGS) entry which is preliminary data.</text>
</comment>
<keyword evidence="2" id="KW-1185">Reference proteome</keyword>
<dbReference type="EMBL" id="MU003493">
    <property type="protein sequence ID" value="KAF2477121.1"/>
    <property type="molecule type" value="Genomic_DNA"/>
</dbReference>
<name>A0ACB6RD49_9PLEO</name>
<protein>
    <submittedName>
        <fullName evidence="1">Uncharacterized protein</fullName>
    </submittedName>
</protein>
<gene>
    <name evidence="1" type="ORF">BDR25DRAFT_309418</name>
</gene>
<accession>A0ACB6RD49</accession>
<organism evidence="1 2">
    <name type="scientific">Lindgomyces ingoldianus</name>
    <dbReference type="NCBI Taxonomy" id="673940"/>
    <lineage>
        <taxon>Eukaryota</taxon>
        <taxon>Fungi</taxon>
        <taxon>Dikarya</taxon>
        <taxon>Ascomycota</taxon>
        <taxon>Pezizomycotina</taxon>
        <taxon>Dothideomycetes</taxon>
        <taxon>Pleosporomycetidae</taxon>
        <taxon>Pleosporales</taxon>
        <taxon>Lindgomycetaceae</taxon>
        <taxon>Lindgomyces</taxon>
    </lineage>
</organism>